<dbReference type="EMBL" id="BGPR01002396">
    <property type="protein sequence ID" value="GBM72734.1"/>
    <property type="molecule type" value="Genomic_DNA"/>
</dbReference>
<evidence type="ECO:0000256" key="1">
    <source>
        <dbReference type="SAM" id="MobiDB-lite"/>
    </source>
</evidence>
<gene>
    <name evidence="2" type="ORF">AVEN_67701_1</name>
</gene>
<evidence type="ECO:0000313" key="2">
    <source>
        <dbReference type="EMBL" id="GBM72734.1"/>
    </source>
</evidence>
<sequence length="116" mass="13059">MDLDIEESLSASSEKESSSENQTDSEDTLCPTNQPGAYKECKRGNIDFINTKLVTALDKCKLSDRCSVHILMDTAEALGPNSEDLIINRISIQRCRQKLRAERTSVIRNERLTLQL</sequence>
<comment type="caution">
    <text evidence="2">The sequence shown here is derived from an EMBL/GenBank/DDBJ whole genome shotgun (WGS) entry which is preliminary data.</text>
</comment>
<dbReference type="OrthoDB" id="8027563at2759"/>
<name>A0A4Y2I571_ARAVE</name>
<organism evidence="2 3">
    <name type="scientific">Araneus ventricosus</name>
    <name type="common">Orbweaver spider</name>
    <name type="synonym">Epeira ventricosa</name>
    <dbReference type="NCBI Taxonomy" id="182803"/>
    <lineage>
        <taxon>Eukaryota</taxon>
        <taxon>Metazoa</taxon>
        <taxon>Ecdysozoa</taxon>
        <taxon>Arthropoda</taxon>
        <taxon>Chelicerata</taxon>
        <taxon>Arachnida</taxon>
        <taxon>Araneae</taxon>
        <taxon>Araneomorphae</taxon>
        <taxon>Entelegynae</taxon>
        <taxon>Araneoidea</taxon>
        <taxon>Araneidae</taxon>
        <taxon>Araneus</taxon>
    </lineage>
</organism>
<keyword evidence="3" id="KW-1185">Reference proteome</keyword>
<reference evidence="2 3" key="1">
    <citation type="journal article" date="2019" name="Sci. Rep.">
        <title>Orb-weaving spider Araneus ventricosus genome elucidates the spidroin gene catalogue.</title>
        <authorList>
            <person name="Kono N."/>
            <person name="Nakamura H."/>
            <person name="Ohtoshi R."/>
            <person name="Moran D.A.P."/>
            <person name="Shinohara A."/>
            <person name="Yoshida Y."/>
            <person name="Fujiwara M."/>
            <person name="Mori M."/>
            <person name="Tomita M."/>
            <person name="Arakawa K."/>
        </authorList>
    </citation>
    <scope>NUCLEOTIDE SEQUENCE [LARGE SCALE GENOMIC DNA]</scope>
</reference>
<feature type="region of interest" description="Disordered" evidence="1">
    <location>
        <begin position="1"/>
        <end position="35"/>
    </location>
</feature>
<evidence type="ECO:0000313" key="3">
    <source>
        <dbReference type="Proteomes" id="UP000499080"/>
    </source>
</evidence>
<protein>
    <submittedName>
        <fullName evidence="2">Uncharacterized protein</fullName>
    </submittedName>
</protein>
<proteinExistence type="predicted"/>
<dbReference type="AlphaFoldDB" id="A0A4Y2I571"/>
<accession>A0A4Y2I571</accession>
<dbReference type="Proteomes" id="UP000499080">
    <property type="component" value="Unassembled WGS sequence"/>
</dbReference>